<dbReference type="Proteomes" id="UP000596661">
    <property type="component" value="Chromosome 4"/>
</dbReference>
<feature type="region of interest" description="Disordered" evidence="1">
    <location>
        <begin position="204"/>
        <end position="253"/>
    </location>
</feature>
<evidence type="ECO:0000313" key="3">
    <source>
        <dbReference type="Proteomes" id="UP000596661"/>
    </source>
</evidence>
<reference evidence="2" key="1">
    <citation type="submission" date="2018-11" db="EMBL/GenBank/DDBJ databases">
        <authorList>
            <person name="Grassa J C."/>
        </authorList>
    </citation>
    <scope>NUCLEOTIDE SEQUENCE [LARGE SCALE GENOMIC DNA]</scope>
</reference>
<name>A0A803PHY2_CANSA</name>
<evidence type="ECO:0000313" key="2">
    <source>
        <dbReference type="EnsemblPlants" id="cds.evm.model.04.560"/>
    </source>
</evidence>
<dbReference type="EMBL" id="UZAU01000362">
    <property type="status" value="NOT_ANNOTATED_CDS"/>
    <property type="molecule type" value="Genomic_DNA"/>
</dbReference>
<sequence length="413" mass="45888">MGGELSEGLRHGGGLGHGASGPFGSVLGGHTRRSLVGLRLRTPYEIWYYFELKSGPKQSRTDYFYFSQLGHQWLGDTNCKAMSKVDKYYPVNQCGQLLDAWLVPLAPEVVRVPTTSVACLRDGQGPNLDDEEAPLSSIVQNLERRERALHRRLARGGQVGDASLHIGPRDPASDRLAHPMPTRLQIDLHTLCLHLGVARTSLGANASGPSLPPPPPGPAPAEQPMVQPASQGTRRPSRGAGSDASRKAAQSATRNIERTVPFLDEALHELGDALYKLADHGVTCMWLAGLGHPYRERVKVFEASLAAKDRANFELEFLLAKKQRMVSRLEIMLSARNTENTNQVALISGLQTDLEEHKKKLHEALDGQQAIKEYYLDLSFELTYEFFLGNPQPICHTWAVWPLWREHWPVERH</sequence>
<feature type="compositionally biased region" description="Pro residues" evidence="1">
    <location>
        <begin position="210"/>
        <end position="221"/>
    </location>
</feature>
<protein>
    <submittedName>
        <fullName evidence="2">Uncharacterized protein</fullName>
    </submittedName>
</protein>
<dbReference type="AlphaFoldDB" id="A0A803PHY2"/>
<keyword evidence="3" id="KW-1185">Reference proteome</keyword>
<evidence type="ECO:0000256" key="1">
    <source>
        <dbReference type="SAM" id="MobiDB-lite"/>
    </source>
</evidence>
<reference evidence="2" key="2">
    <citation type="submission" date="2021-03" db="UniProtKB">
        <authorList>
            <consortium name="EnsemblPlants"/>
        </authorList>
    </citation>
    <scope>IDENTIFICATION</scope>
</reference>
<proteinExistence type="predicted"/>
<accession>A0A803PHY2</accession>
<dbReference type="EnsemblPlants" id="evm.model.04.560">
    <property type="protein sequence ID" value="cds.evm.model.04.560"/>
    <property type="gene ID" value="evm.TU.04.560"/>
</dbReference>
<feature type="compositionally biased region" description="Basic and acidic residues" evidence="1">
    <location>
        <begin position="167"/>
        <end position="177"/>
    </location>
</feature>
<organism evidence="2 3">
    <name type="scientific">Cannabis sativa</name>
    <name type="common">Hemp</name>
    <name type="synonym">Marijuana</name>
    <dbReference type="NCBI Taxonomy" id="3483"/>
    <lineage>
        <taxon>Eukaryota</taxon>
        <taxon>Viridiplantae</taxon>
        <taxon>Streptophyta</taxon>
        <taxon>Embryophyta</taxon>
        <taxon>Tracheophyta</taxon>
        <taxon>Spermatophyta</taxon>
        <taxon>Magnoliopsida</taxon>
        <taxon>eudicotyledons</taxon>
        <taxon>Gunneridae</taxon>
        <taxon>Pentapetalae</taxon>
        <taxon>rosids</taxon>
        <taxon>fabids</taxon>
        <taxon>Rosales</taxon>
        <taxon>Cannabaceae</taxon>
        <taxon>Cannabis</taxon>
    </lineage>
</organism>
<feature type="region of interest" description="Disordered" evidence="1">
    <location>
        <begin position="154"/>
        <end position="177"/>
    </location>
</feature>
<dbReference type="Gramene" id="evm.model.04.560">
    <property type="protein sequence ID" value="cds.evm.model.04.560"/>
    <property type="gene ID" value="evm.TU.04.560"/>
</dbReference>